<reference evidence="5" key="1">
    <citation type="journal article" date="2022" name="J Environ Chem Eng">
        <title>Biodegradation of petroleum oil using a constructed nonpathogenic and heavy metal-tolerant bacterial consortium isolated from marine sponges.</title>
        <authorList>
            <person name="Dechsakulwatana C."/>
            <person name="Rungsihiranrut A."/>
            <person name="Muangchinda C."/>
            <person name="Ningthoujam R."/>
            <person name="Klankeo P."/>
            <person name="Pinyakong O."/>
        </authorList>
    </citation>
    <scope>NUCLEOTIDE SEQUENCE [LARGE SCALE GENOMIC DNA]</scope>
    <source>
        <strain evidence="5">MO2-4</strain>
    </source>
</reference>
<dbReference type="Pfam" id="PF00005">
    <property type="entry name" value="ABC_tran"/>
    <property type="match status" value="1"/>
</dbReference>
<evidence type="ECO:0000313" key="4">
    <source>
        <dbReference type="EMBL" id="MDV5823187.1"/>
    </source>
</evidence>
<dbReference type="InterPro" id="IPR003439">
    <property type="entry name" value="ABC_transporter-like_ATP-bd"/>
</dbReference>
<dbReference type="Gene3D" id="3.40.50.300">
    <property type="entry name" value="P-loop containing nucleotide triphosphate hydrolases"/>
    <property type="match status" value="1"/>
</dbReference>
<organism evidence="4 5">
    <name type="scientific">Sphingobium naphthae</name>
    <dbReference type="NCBI Taxonomy" id="1886786"/>
    <lineage>
        <taxon>Bacteria</taxon>
        <taxon>Pseudomonadati</taxon>
        <taxon>Pseudomonadota</taxon>
        <taxon>Alphaproteobacteria</taxon>
        <taxon>Sphingomonadales</taxon>
        <taxon>Sphingomonadaceae</taxon>
        <taxon>Sphingobium</taxon>
    </lineage>
</organism>
<dbReference type="PROSITE" id="PS50893">
    <property type="entry name" value="ABC_TRANSPORTER_2"/>
    <property type="match status" value="1"/>
</dbReference>
<feature type="domain" description="ABC transporter" evidence="3">
    <location>
        <begin position="1"/>
        <end position="203"/>
    </location>
</feature>
<accession>A0ABU3ZV17</accession>
<evidence type="ECO:0000256" key="2">
    <source>
        <dbReference type="ARBA" id="ARBA00022840"/>
    </source>
</evidence>
<dbReference type="InterPro" id="IPR017871">
    <property type="entry name" value="ABC_transporter-like_CS"/>
</dbReference>
<keyword evidence="1" id="KW-0547">Nucleotide-binding</keyword>
<keyword evidence="2 4" id="KW-0067">ATP-binding</keyword>
<dbReference type="InterPro" id="IPR050334">
    <property type="entry name" value="Molybdenum_import_ModC"/>
</dbReference>
<sequence length="204" mass="22800">MSFDIAVRRRLGDRDIALQCRADARLIALIGPSGAGKTSLLNMIAGLLTPDAGHIRIDGETLFDSAARIDLAPADRHAGYLFQDLRLFPHMRVDRNLRYGRRPGGSLSQSEVLDFLGIGHLLHRMPATLSGGEAQRVAIGRALLSAPRFLLMDEPLSGVDRARREEIMRLIERLRDDMRLPILYVTHDLREAERLADRIVEMAC</sequence>
<dbReference type="InterPro" id="IPR027417">
    <property type="entry name" value="P-loop_NTPase"/>
</dbReference>
<keyword evidence="5" id="KW-1185">Reference proteome</keyword>
<comment type="caution">
    <text evidence="4">The sequence shown here is derived from an EMBL/GenBank/DDBJ whole genome shotgun (WGS) entry which is preliminary data.</text>
</comment>
<dbReference type="SMART" id="SM00382">
    <property type="entry name" value="AAA"/>
    <property type="match status" value="1"/>
</dbReference>
<proteinExistence type="predicted"/>
<dbReference type="PANTHER" id="PTHR43514">
    <property type="entry name" value="ABC TRANSPORTER I FAMILY MEMBER 10"/>
    <property type="match status" value="1"/>
</dbReference>
<evidence type="ECO:0000313" key="5">
    <source>
        <dbReference type="Proteomes" id="UP001185984"/>
    </source>
</evidence>
<dbReference type="RefSeq" id="WP_317516184.1">
    <property type="nucleotide sequence ID" value="NZ_JAPTHD010000001.1"/>
</dbReference>
<gene>
    <name evidence="4" type="ORF">O0R41_06190</name>
</gene>
<dbReference type="GO" id="GO:0005524">
    <property type="term" value="F:ATP binding"/>
    <property type="evidence" value="ECO:0007669"/>
    <property type="project" value="UniProtKB-KW"/>
</dbReference>
<dbReference type="SUPFAM" id="SSF52540">
    <property type="entry name" value="P-loop containing nucleoside triphosphate hydrolases"/>
    <property type="match status" value="1"/>
</dbReference>
<dbReference type="EMBL" id="JAPTHD010000001">
    <property type="protein sequence ID" value="MDV5823187.1"/>
    <property type="molecule type" value="Genomic_DNA"/>
</dbReference>
<dbReference type="PROSITE" id="PS00211">
    <property type="entry name" value="ABC_TRANSPORTER_1"/>
    <property type="match status" value="1"/>
</dbReference>
<dbReference type="InterPro" id="IPR003593">
    <property type="entry name" value="AAA+_ATPase"/>
</dbReference>
<protein>
    <submittedName>
        <fullName evidence="4">ATP-binding cassette domain-containing protein</fullName>
    </submittedName>
</protein>
<dbReference type="PANTHER" id="PTHR43514:SF4">
    <property type="entry name" value="ABC TRANSPORTER I FAMILY MEMBER 10"/>
    <property type="match status" value="1"/>
</dbReference>
<name>A0ABU3ZV17_9SPHN</name>
<evidence type="ECO:0000256" key="1">
    <source>
        <dbReference type="ARBA" id="ARBA00022741"/>
    </source>
</evidence>
<evidence type="ECO:0000259" key="3">
    <source>
        <dbReference type="PROSITE" id="PS50893"/>
    </source>
</evidence>
<dbReference type="Proteomes" id="UP001185984">
    <property type="component" value="Unassembled WGS sequence"/>
</dbReference>